<feature type="domain" description="AMP-binding enzyme C-terminal" evidence="6">
    <location>
        <begin position="458"/>
        <end position="533"/>
    </location>
</feature>
<dbReference type="Proteomes" id="UP000694925">
    <property type="component" value="Unplaced"/>
</dbReference>
<evidence type="ECO:0000259" key="6">
    <source>
        <dbReference type="Pfam" id="PF13193"/>
    </source>
</evidence>
<dbReference type="AlphaFoldDB" id="A0AAJ7S5L8"/>
<proteinExistence type="inferred from homology"/>
<dbReference type="Gene3D" id="3.30.300.30">
    <property type="match status" value="1"/>
</dbReference>
<comment type="similarity">
    <text evidence="2">Belongs to the ATP-dependent AMP-binding enzyme family.</text>
</comment>
<dbReference type="InterPro" id="IPR045851">
    <property type="entry name" value="AMP-bd_C_sf"/>
</dbReference>
<dbReference type="RefSeq" id="XP_026671056.1">
    <property type="nucleotide sequence ID" value="XM_026815255.1"/>
</dbReference>
<keyword evidence="3" id="KW-0436">Ligase</keyword>
<dbReference type="RefSeq" id="XP_017883509.1">
    <property type="nucleotide sequence ID" value="XM_018028020.2"/>
</dbReference>
<dbReference type="KEGG" id="ccal:108627011"/>
<evidence type="ECO:0000313" key="10">
    <source>
        <dbReference type="RefSeq" id="XP_026671056.1"/>
    </source>
</evidence>
<dbReference type="RefSeq" id="XP_026671057.1">
    <property type="nucleotide sequence ID" value="XM_026815256.1"/>
</dbReference>
<dbReference type="GO" id="GO:0005777">
    <property type="term" value="C:peroxisome"/>
    <property type="evidence" value="ECO:0007669"/>
    <property type="project" value="UniProtKB-SubCell"/>
</dbReference>
<evidence type="ECO:0000313" key="7">
    <source>
        <dbReference type="Proteomes" id="UP000694925"/>
    </source>
</evidence>
<evidence type="ECO:0000313" key="12">
    <source>
        <dbReference type="RefSeq" id="XP_026671059.1"/>
    </source>
</evidence>
<name>A0AAJ7S5L8_9HYME</name>
<evidence type="ECO:0000256" key="4">
    <source>
        <dbReference type="ARBA" id="ARBA00023140"/>
    </source>
</evidence>
<dbReference type="PROSITE" id="PS00455">
    <property type="entry name" value="AMP_BINDING"/>
    <property type="match status" value="1"/>
</dbReference>
<dbReference type="RefSeq" id="XP_026671062.1">
    <property type="nucleotide sequence ID" value="XM_026815261.1"/>
</dbReference>
<dbReference type="SUPFAM" id="SSF56801">
    <property type="entry name" value="Acetyl-CoA synthetase-like"/>
    <property type="match status" value="1"/>
</dbReference>
<evidence type="ECO:0000313" key="13">
    <source>
        <dbReference type="RefSeq" id="XP_026671060.1"/>
    </source>
</evidence>
<evidence type="ECO:0000256" key="1">
    <source>
        <dbReference type="ARBA" id="ARBA00004275"/>
    </source>
</evidence>
<dbReference type="InterPro" id="IPR025110">
    <property type="entry name" value="AMP-bd_C"/>
</dbReference>
<comment type="subcellular location">
    <subcellularLocation>
        <location evidence="1">Peroxisome</location>
    </subcellularLocation>
</comment>
<evidence type="ECO:0000313" key="16">
    <source>
        <dbReference type="RefSeq" id="XP_026671063.1"/>
    </source>
</evidence>
<dbReference type="RefSeq" id="XP_026671059.1">
    <property type="nucleotide sequence ID" value="XM_026815258.1"/>
</dbReference>
<dbReference type="InterPro" id="IPR020845">
    <property type="entry name" value="AMP-binding_CS"/>
</dbReference>
<evidence type="ECO:0000313" key="17">
    <source>
        <dbReference type="RefSeq" id="XP_026671064.1"/>
    </source>
</evidence>
<evidence type="ECO:0000313" key="11">
    <source>
        <dbReference type="RefSeq" id="XP_026671057.1"/>
    </source>
</evidence>
<dbReference type="GeneID" id="108627011"/>
<reference evidence="8 9" key="1">
    <citation type="submission" date="2025-04" db="UniProtKB">
        <authorList>
            <consortium name="RefSeq"/>
        </authorList>
    </citation>
    <scope>IDENTIFICATION</scope>
    <source>
        <tissue evidence="8 9">Whole body</tissue>
    </source>
</reference>
<dbReference type="InterPro" id="IPR042099">
    <property type="entry name" value="ANL_N_sf"/>
</dbReference>
<dbReference type="Gene3D" id="3.40.50.12780">
    <property type="entry name" value="N-terminal domain of ligase-like"/>
    <property type="match status" value="1"/>
</dbReference>
<evidence type="ECO:0000313" key="9">
    <source>
        <dbReference type="RefSeq" id="XP_017883509.1"/>
    </source>
</evidence>
<dbReference type="PANTHER" id="PTHR24096:SF149">
    <property type="entry name" value="AMP-BINDING DOMAIN-CONTAINING PROTEIN-RELATED"/>
    <property type="match status" value="1"/>
</dbReference>
<protein>
    <submittedName>
        <fullName evidence="8 9">Luciferin 4-monooxygenase-like isoform X1</fullName>
    </submittedName>
</protein>
<dbReference type="RefSeq" id="XP_026671063.1">
    <property type="nucleotide sequence ID" value="XM_026815262.1"/>
</dbReference>
<sequence>MVNVKTAKREKVTEKKFEFEIKDNILVGDDLTYPENYDNVGEIILEILRSEPDHIGQIEATTGKQSTYKEMLDKSVRCAIWLRKAGVKPGDVVAVCSSCYCENYIPFLACLYIGAQCAIEYHQLPARTFRHFLSIVTPKIIFLHAHALDNLIKAQNETSTNIRRVIFEDQVPNEESLDAILSEQTVAEIEKFRCEDIENPKHAALLIGTSGSTGVPKVAELSHLALKTMMHPVYAKIPDRVWLCVAGMRWITYFWNLLGGLRSNATRVIAEDAQSAKYYLEIIRKYEIEYYGADTNQLRQIYKLGLINDYRETKLKTLRFGGSPFSRDIHETLIKELPQINTLQAYGSTDIGNVIVAQKPGSTPGSCGFIRPGIKLKVVCTQTGVALGPNKHGEICVKSNTRINKYRGNPIATRNAIDSEGWFHMGDIGYYDEVGELYIVGRTSQFIKYNDCCLSVLEMETIFDMHPDVYKAVVIPVPSEIEGELPVAVVEKLPDKEITEHELLTYFKKNMPEFYMLKSVKFVKEMPRTSTGKIARNDLKQMLCVAM</sequence>
<feature type="domain" description="AMP-dependent synthetase/ligase" evidence="5">
    <location>
        <begin position="59"/>
        <end position="401"/>
    </location>
</feature>
<dbReference type="InterPro" id="IPR000873">
    <property type="entry name" value="AMP-dep_synth/lig_dom"/>
</dbReference>
<gene>
    <name evidence="8 9 10 11 12 13 14 15 16 17" type="primary">LOC108627011</name>
</gene>
<dbReference type="RefSeq" id="XP_017883508.1">
    <property type="nucleotide sequence ID" value="XM_018028019.2"/>
</dbReference>
<evidence type="ECO:0000256" key="2">
    <source>
        <dbReference type="ARBA" id="ARBA00006432"/>
    </source>
</evidence>
<dbReference type="Pfam" id="PF00501">
    <property type="entry name" value="AMP-binding"/>
    <property type="match status" value="1"/>
</dbReference>
<keyword evidence="7" id="KW-1185">Reference proteome</keyword>
<evidence type="ECO:0000313" key="14">
    <source>
        <dbReference type="RefSeq" id="XP_026671061.1"/>
    </source>
</evidence>
<dbReference type="RefSeq" id="XP_026671064.1">
    <property type="nucleotide sequence ID" value="XM_026815263.1"/>
</dbReference>
<dbReference type="RefSeq" id="XP_026671060.1">
    <property type="nucleotide sequence ID" value="XM_026815259.1"/>
</dbReference>
<dbReference type="PANTHER" id="PTHR24096">
    <property type="entry name" value="LONG-CHAIN-FATTY-ACID--COA LIGASE"/>
    <property type="match status" value="1"/>
</dbReference>
<organism evidence="7 12">
    <name type="scientific">Ceratina calcarata</name>
    <dbReference type="NCBI Taxonomy" id="156304"/>
    <lineage>
        <taxon>Eukaryota</taxon>
        <taxon>Metazoa</taxon>
        <taxon>Ecdysozoa</taxon>
        <taxon>Arthropoda</taxon>
        <taxon>Hexapoda</taxon>
        <taxon>Insecta</taxon>
        <taxon>Pterygota</taxon>
        <taxon>Neoptera</taxon>
        <taxon>Endopterygota</taxon>
        <taxon>Hymenoptera</taxon>
        <taxon>Apocrita</taxon>
        <taxon>Aculeata</taxon>
        <taxon>Apoidea</taxon>
        <taxon>Anthophila</taxon>
        <taxon>Apidae</taxon>
        <taxon>Ceratina</taxon>
        <taxon>Zadontomerus</taxon>
    </lineage>
</organism>
<dbReference type="GO" id="GO:0016405">
    <property type="term" value="F:CoA-ligase activity"/>
    <property type="evidence" value="ECO:0007669"/>
    <property type="project" value="TreeGrafter"/>
</dbReference>
<accession>A0AAJ7S5L8</accession>
<dbReference type="Pfam" id="PF13193">
    <property type="entry name" value="AMP-binding_C"/>
    <property type="match status" value="1"/>
</dbReference>
<evidence type="ECO:0000313" key="8">
    <source>
        <dbReference type="RefSeq" id="XP_017883508.1"/>
    </source>
</evidence>
<evidence type="ECO:0000256" key="3">
    <source>
        <dbReference type="ARBA" id="ARBA00022598"/>
    </source>
</evidence>
<dbReference type="RefSeq" id="XP_026671061.1">
    <property type="nucleotide sequence ID" value="XM_026815260.1"/>
</dbReference>
<evidence type="ECO:0000259" key="5">
    <source>
        <dbReference type="Pfam" id="PF00501"/>
    </source>
</evidence>
<keyword evidence="4" id="KW-0576">Peroxisome</keyword>
<evidence type="ECO:0000313" key="15">
    <source>
        <dbReference type="RefSeq" id="XP_026671062.1"/>
    </source>
</evidence>